<dbReference type="InterPro" id="IPR050767">
    <property type="entry name" value="Sel1_AlgK"/>
</dbReference>
<dbReference type="Proteomes" id="UP000013165">
    <property type="component" value="Unassembled WGS sequence"/>
</dbReference>
<comment type="caution">
    <text evidence="2">The sequence shown here is derived from an EMBL/GenBank/DDBJ whole genome shotgun (WGS) entry which is preliminary data.</text>
</comment>
<protein>
    <submittedName>
        <fullName evidence="2">Sel1 repeat family protein</fullName>
    </submittedName>
</protein>
<evidence type="ECO:0000313" key="2">
    <source>
        <dbReference type="EMBL" id="ENO12823.1"/>
    </source>
</evidence>
<reference evidence="2 3" key="1">
    <citation type="journal article" date="2013" name="Genome Announc.">
        <title>Genome Sequence of the Polycyclic Aromatic Hydrocarbon-Degrading Bacterium Strain Marinobacter nanhaiticus D15-8WT.</title>
        <authorList>
            <person name="Cui Z."/>
            <person name="Gao W."/>
            <person name="Li Q."/>
            <person name="Xu G."/>
            <person name="Zheng L."/>
        </authorList>
    </citation>
    <scope>NUCLEOTIDE SEQUENCE [LARGE SCALE GENOMIC DNA]</scope>
    <source>
        <strain evidence="2 3">D15-8W</strain>
    </source>
</reference>
<proteinExistence type="predicted"/>
<organism evidence="2 3">
    <name type="scientific">Marinobacter nanhaiticus D15-8W</name>
    <dbReference type="NCBI Taxonomy" id="626887"/>
    <lineage>
        <taxon>Bacteria</taxon>
        <taxon>Pseudomonadati</taxon>
        <taxon>Pseudomonadota</taxon>
        <taxon>Gammaproteobacteria</taxon>
        <taxon>Pseudomonadales</taxon>
        <taxon>Marinobacteraceae</taxon>
        <taxon>Marinobacter</taxon>
    </lineage>
</organism>
<dbReference type="Pfam" id="PF08238">
    <property type="entry name" value="Sel1"/>
    <property type="match status" value="1"/>
</dbReference>
<dbReference type="HOGENOM" id="CLU_055805_0_0_6"/>
<dbReference type="EMBL" id="APLQ01000014">
    <property type="protein sequence ID" value="ENO12823.1"/>
    <property type="molecule type" value="Genomic_DNA"/>
</dbReference>
<accession>N6WVG0</accession>
<dbReference type="PATRIC" id="fig|626887.3.peg.3103"/>
<dbReference type="PANTHER" id="PTHR11102">
    <property type="entry name" value="SEL-1-LIKE PROTEIN"/>
    <property type="match status" value="1"/>
</dbReference>
<dbReference type="SMART" id="SM00671">
    <property type="entry name" value="SEL1"/>
    <property type="match status" value="1"/>
</dbReference>
<evidence type="ECO:0000313" key="3">
    <source>
        <dbReference type="Proteomes" id="UP000013165"/>
    </source>
</evidence>
<dbReference type="PANTHER" id="PTHR11102:SF160">
    <property type="entry name" value="ERAD-ASSOCIATED E3 UBIQUITIN-PROTEIN LIGASE COMPONENT HRD3"/>
    <property type="match status" value="1"/>
</dbReference>
<name>N6WVG0_9GAMM</name>
<evidence type="ECO:0000256" key="1">
    <source>
        <dbReference type="SAM" id="MobiDB-lite"/>
    </source>
</evidence>
<keyword evidence="3" id="KW-1185">Reference proteome</keyword>
<dbReference type="SUPFAM" id="SSF81901">
    <property type="entry name" value="HCP-like"/>
    <property type="match status" value="1"/>
</dbReference>
<dbReference type="STRING" id="626887.J057_15535"/>
<feature type="compositionally biased region" description="Basic and acidic residues" evidence="1">
    <location>
        <begin position="144"/>
        <end position="156"/>
    </location>
</feature>
<feature type="region of interest" description="Disordered" evidence="1">
    <location>
        <begin position="144"/>
        <end position="165"/>
    </location>
</feature>
<dbReference type="Gene3D" id="1.25.40.10">
    <property type="entry name" value="Tetratricopeptide repeat domain"/>
    <property type="match status" value="1"/>
</dbReference>
<dbReference type="AlphaFoldDB" id="N6WVG0"/>
<gene>
    <name evidence="2" type="ORF">J057_15535</name>
</gene>
<dbReference type="PROSITE" id="PS51257">
    <property type="entry name" value="PROKAR_LIPOPROTEIN"/>
    <property type="match status" value="1"/>
</dbReference>
<sequence length="301" mass="33159">MMMYRWLVMFVGVILISGCASLKDQDFLASSSDFFDRAGKALGKIGEPTAKIARDAEVQTLFDQSYIDPLTKYLKQHDGDASRAEQLAQVRDERERRCSVIAKRYAARPLTREQVARYRAGYSLSCPEDVEAFALRYEEKRRQEQNEVRLAEAEDKGAEDEEDLAKEDMAAESAAAGSVPSAVSQELNDCFLLTAIRNFSDALEACRTPAENGNVRAQTNMATIAYALQHYDQALDWAKRAAPESGNAANLIGRMYAEGQGVAADQQVARQWFQQAASLGHAGAQATLDSNVKVSAGNEVR</sequence>
<dbReference type="InterPro" id="IPR006597">
    <property type="entry name" value="Sel1-like"/>
</dbReference>
<dbReference type="InterPro" id="IPR011990">
    <property type="entry name" value="TPR-like_helical_dom_sf"/>
</dbReference>
<dbReference type="eggNOG" id="COG0790">
    <property type="taxonomic scope" value="Bacteria"/>
</dbReference>